<organism evidence="4 5">
    <name type="scientific">Streptococcus parasanguinis</name>
    <dbReference type="NCBI Taxonomy" id="1318"/>
    <lineage>
        <taxon>Bacteria</taxon>
        <taxon>Bacillati</taxon>
        <taxon>Bacillota</taxon>
        <taxon>Bacilli</taxon>
        <taxon>Lactobacillales</taxon>
        <taxon>Streptococcaceae</taxon>
        <taxon>Streptococcus</taxon>
    </lineage>
</organism>
<sequence>MTLQRLTRISLLAALCVALRQAFAPFPNVQPISAIFFLLVIFEGYSFAFLVMMITMFVSAFFLGMSLIVFFQIVAFGCLMLIWRISYKWLPFVLQILFVGLLSFAYGVLIDSVYALIYHIPWWTYALVNGFSFNLAHALSTIIFYPIIYQIFRRFYVEKNHF</sequence>
<dbReference type="RefSeq" id="WP_003002175.1">
    <property type="nucleotide sequence ID" value="NZ_JACLQT010000012.1"/>
</dbReference>
<dbReference type="EMBL" id="JAGZZN010000015">
    <property type="protein sequence ID" value="MBS6536596.1"/>
    <property type="molecule type" value="Genomic_DNA"/>
</dbReference>
<gene>
    <name evidence="4" type="ORF">GMC80_09805</name>
    <name evidence="3" type="ORF">KH363_03520</name>
    <name evidence="2" type="ORF">KHX87_00765</name>
</gene>
<name>A0A359YF39_STRPA</name>
<dbReference type="Gene3D" id="1.10.1760.20">
    <property type="match status" value="1"/>
</dbReference>
<evidence type="ECO:0000313" key="3">
    <source>
        <dbReference type="EMBL" id="MBS6536596.1"/>
    </source>
</evidence>
<evidence type="ECO:0000313" key="4">
    <source>
        <dbReference type="EMBL" id="MTR63601.1"/>
    </source>
</evidence>
<dbReference type="Proteomes" id="UP000709219">
    <property type="component" value="Unassembled WGS sequence"/>
</dbReference>
<dbReference type="Proteomes" id="UP000761167">
    <property type="component" value="Unassembled WGS sequence"/>
</dbReference>
<feature type="transmembrane region" description="Helical" evidence="1">
    <location>
        <begin position="32"/>
        <end position="54"/>
    </location>
</feature>
<evidence type="ECO:0000313" key="2">
    <source>
        <dbReference type="EMBL" id="MBS5357632.1"/>
    </source>
</evidence>
<keyword evidence="1" id="KW-1133">Transmembrane helix</keyword>
<protein>
    <submittedName>
        <fullName evidence="4">ECF transporter S component</fullName>
    </submittedName>
</protein>
<evidence type="ECO:0000256" key="1">
    <source>
        <dbReference type="SAM" id="Phobius"/>
    </source>
</evidence>
<reference evidence="2" key="2">
    <citation type="submission" date="2021-02" db="EMBL/GenBank/DDBJ databases">
        <title>Infant gut strain persistence is associated with maternal origin, phylogeny, and functional potential including surface adhesion and iron acquisition.</title>
        <authorList>
            <person name="Lou Y.C."/>
        </authorList>
    </citation>
    <scope>NUCLEOTIDE SEQUENCE</scope>
    <source>
        <strain evidence="3">L3_060_000G1_dasL3_060_000G1_metabat.metabat.86_ sub</strain>
        <strain evidence="2">L3_098_011G1_dasL3_098_011G1_concoct_7</strain>
    </source>
</reference>
<dbReference type="EMBL" id="WMZA01000004">
    <property type="protein sequence ID" value="MTR63601.1"/>
    <property type="molecule type" value="Genomic_DNA"/>
</dbReference>
<feature type="transmembrane region" description="Helical" evidence="1">
    <location>
        <begin position="122"/>
        <end position="148"/>
    </location>
</feature>
<accession>A0A359YF39</accession>
<feature type="transmembrane region" description="Helical" evidence="1">
    <location>
        <begin position="89"/>
        <end position="110"/>
    </location>
</feature>
<keyword evidence="1" id="KW-0812">Transmembrane</keyword>
<proteinExistence type="predicted"/>
<dbReference type="Proteomes" id="UP000462658">
    <property type="component" value="Unassembled WGS sequence"/>
</dbReference>
<keyword evidence="1" id="KW-0472">Membrane</keyword>
<dbReference type="EMBL" id="JAGZFP010000001">
    <property type="protein sequence ID" value="MBS5357632.1"/>
    <property type="molecule type" value="Genomic_DNA"/>
</dbReference>
<dbReference type="AlphaFoldDB" id="A0A359YF39"/>
<evidence type="ECO:0000313" key="5">
    <source>
        <dbReference type="Proteomes" id="UP000462658"/>
    </source>
</evidence>
<comment type="caution">
    <text evidence="4">The sequence shown here is derived from an EMBL/GenBank/DDBJ whole genome shotgun (WGS) entry which is preliminary data.</text>
</comment>
<feature type="transmembrane region" description="Helical" evidence="1">
    <location>
        <begin position="61"/>
        <end position="83"/>
    </location>
</feature>
<reference evidence="4 5" key="1">
    <citation type="journal article" date="2019" name="Nat. Med.">
        <title>A library of human gut bacterial isolates paired with longitudinal multiomics data enables mechanistic microbiome research.</title>
        <authorList>
            <person name="Poyet M."/>
            <person name="Groussin M."/>
            <person name="Gibbons S.M."/>
            <person name="Avila-Pacheco J."/>
            <person name="Jiang X."/>
            <person name="Kearney S.M."/>
            <person name="Perrotta A.R."/>
            <person name="Berdy B."/>
            <person name="Zhao S."/>
            <person name="Lieberman T.D."/>
            <person name="Swanson P.K."/>
            <person name="Smith M."/>
            <person name="Roesemann S."/>
            <person name="Alexander J.E."/>
            <person name="Rich S.A."/>
            <person name="Livny J."/>
            <person name="Vlamakis H."/>
            <person name="Clish C."/>
            <person name="Bullock K."/>
            <person name="Deik A."/>
            <person name="Scott J."/>
            <person name="Pierce K.A."/>
            <person name="Xavier R.J."/>
            <person name="Alm E.J."/>
        </authorList>
    </citation>
    <scope>NUCLEOTIDE SEQUENCE [LARGE SCALE GENOMIC DNA]</scope>
    <source>
        <strain evidence="4 5">BIOML-A10</strain>
    </source>
</reference>